<dbReference type="EMBL" id="JXRR01000001">
    <property type="protein sequence ID" value="KIL53034.1"/>
    <property type="molecule type" value="Genomic_DNA"/>
</dbReference>
<feature type="transmembrane region" description="Helical" evidence="1">
    <location>
        <begin position="87"/>
        <end position="106"/>
    </location>
</feature>
<evidence type="ECO:0000313" key="3">
    <source>
        <dbReference type="Proteomes" id="UP000031972"/>
    </source>
</evidence>
<protein>
    <submittedName>
        <fullName evidence="2">Uncharacterized protein</fullName>
    </submittedName>
</protein>
<accession>A0A0C2SGJ2</accession>
<reference evidence="2 3" key="1">
    <citation type="submission" date="2015-01" db="EMBL/GenBank/DDBJ databases">
        <title>Jeotgalibacillus campisalis genome sequencing.</title>
        <authorList>
            <person name="Goh K.M."/>
            <person name="Chan K.-G."/>
            <person name="Yaakop A.S."/>
            <person name="Ee R."/>
            <person name="Gan H.M."/>
            <person name="Chan C.S."/>
        </authorList>
    </citation>
    <scope>NUCLEOTIDE SEQUENCE [LARGE SCALE GENOMIC DNA]</scope>
    <source>
        <strain evidence="2 3">SF-57</strain>
    </source>
</reference>
<dbReference type="OrthoDB" id="3727008at2"/>
<keyword evidence="1" id="KW-0472">Membrane</keyword>
<dbReference type="PATRIC" id="fig|220754.4.peg.371"/>
<keyword evidence="1" id="KW-0812">Transmembrane</keyword>
<keyword evidence="3" id="KW-1185">Reference proteome</keyword>
<proteinExistence type="predicted"/>
<feature type="transmembrane region" description="Helical" evidence="1">
    <location>
        <begin position="118"/>
        <end position="137"/>
    </location>
</feature>
<dbReference type="Proteomes" id="UP000031972">
    <property type="component" value="Unassembled WGS sequence"/>
</dbReference>
<comment type="caution">
    <text evidence="2">The sequence shown here is derived from an EMBL/GenBank/DDBJ whole genome shotgun (WGS) entry which is preliminary data.</text>
</comment>
<sequence length="191" mass="21344">MKHLEKPSSFFYKTVNGVVLLVSVAVFALFIAVVLPAESEKSQQATGSSRSPDTALLYSAEELYSIADEYGDEGRSAYVRSRFSFDIIWPLVYAFFLTSASTFFMSSVSSVRLKTLNLLPAAGMLFDFLENIAASIVMIRYPSLTPGIAQLTPVFTLFKWLCIYASFGLLAISFGYWVFQLLKSFLKRDAR</sequence>
<dbReference type="RefSeq" id="WP_041054013.1">
    <property type="nucleotide sequence ID" value="NZ_JXRR01000001.1"/>
</dbReference>
<keyword evidence="1" id="KW-1133">Transmembrane helix</keyword>
<feature type="transmembrane region" description="Helical" evidence="1">
    <location>
        <begin position="157"/>
        <end position="179"/>
    </location>
</feature>
<gene>
    <name evidence="2" type="ORF">KR50_03630</name>
</gene>
<evidence type="ECO:0000313" key="2">
    <source>
        <dbReference type="EMBL" id="KIL53034.1"/>
    </source>
</evidence>
<feature type="transmembrane region" description="Helical" evidence="1">
    <location>
        <begin position="12"/>
        <end position="35"/>
    </location>
</feature>
<evidence type="ECO:0000256" key="1">
    <source>
        <dbReference type="SAM" id="Phobius"/>
    </source>
</evidence>
<dbReference type="AlphaFoldDB" id="A0A0C2SGJ2"/>
<organism evidence="2 3">
    <name type="scientific">Jeotgalibacillus campisalis</name>
    <dbReference type="NCBI Taxonomy" id="220754"/>
    <lineage>
        <taxon>Bacteria</taxon>
        <taxon>Bacillati</taxon>
        <taxon>Bacillota</taxon>
        <taxon>Bacilli</taxon>
        <taxon>Bacillales</taxon>
        <taxon>Caryophanaceae</taxon>
        <taxon>Jeotgalibacillus</taxon>
    </lineage>
</organism>
<name>A0A0C2SGJ2_9BACL</name>